<gene>
    <name evidence="15 20" type="primary">pheT</name>
    <name evidence="20" type="ORF">NKE59_05460</name>
</gene>
<evidence type="ECO:0000256" key="14">
    <source>
        <dbReference type="ARBA" id="ARBA00049255"/>
    </source>
</evidence>
<keyword evidence="9 15" id="KW-0067">ATP-binding</keyword>
<dbReference type="Gene3D" id="2.40.50.140">
    <property type="entry name" value="Nucleic acid-binding proteins"/>
    <property type="match status" value="1"/>
</dbReference>
<organism evidence="20">
    <name type="scientific">Polynucleobacter sp. UK-FUSCHL-C3</name>
    <dbReference type="NCBI Taxonomy" id="2955208"/>
    <lineage>
        <taxon>Bacteria</taxon>
        <taxon>Pseudomonadati</taxon>
        <taxon>Pseudomonadota</taxon>
        <taxon>Betaproteobacteria</taxon>
        <taxon>Burkholderiales</taxon>
        <taxon>Burkholderiaceae</taxon>
        <taxon>Polynucleobacter</taxon>
    </lineage>
</organism>
<evidence type="ECO:0000256" key="10">
    <source>
        <dbReference type="ARBA" id="ARBA00022842"/>
    </source>
</evidence>
<evidence type="ECO:0000313" key="20">
    <source>
        <dbReference type="EMBL" id="XCC56952.1"/>
    </source>
</evidence>
<evidence type="ECO:0000256" key="11">
    <source>
        <dbReference type="ARBA" id="ARBA00022884"/>
    </source>
</evidence>
<keyword evidence="8 15" id="KW-0547">Nucleotide-binding</keyword>
<dbReference type="GO" id="GO:0006432">
    <property type="term" value="P:phenylalanyl-tRNA aminoacylation"/>
    <property type="evidence" value="ECO:0007669"/>
    <property type="project" value="UniProtKB-UniRule"/>
</dbReference>
<dbReference type="Gene3D" id="3.30.70.380">
    <property type="entry name" value="Ferrodoxin-fold anticodon-binding domain"/>
    <property type="match status" value="1"/>
</dbReference>
<dbReference type="CDD" id="cd00769">
    <property type="entry name" value="PheRS_beta_core"/>
    <property type="match status" value="1"/>
</dbReference>
<dbReference type="Pfam" id="PF03483">
    <property type="entry name" value="B3_4"/>
    <property type="match status" value="1"/>
</dbReference>
<sequence length="817" mass="89050">MQFSESWLRQFVNPAIDSKALSHAMTMAGLEVEEQRSVAPPFSKVVVAEIISAEQHPDADRLRVCRVNAGPGFENLQIVCGAPNARAGIKIPCALVGAELSPAEEGGKPFQIKVGKLRGVESNGMLCSGRELGLGEDHAGILELPVDAPLGQNIREYLKLDDQIFTIKLTPNKTDCLSVIGLAREVAAITGAALCIPKSKTLITSIADRLAVTIEDADLCGRFAGRVIKGVNVKVKTPEWIVQRLAHAGQRSISPLVDLSNYVMLETGQPNHVFDLDRIQGGLVVRWGKAGESLKLLNEQTVEPAPDSSASALKVGVVADQSGPISLAGIMGGDSTAVGDATQNIYVEAAFWWPAAIAGRTRRFNFTTDAGHRFERGVDPQGTISALEYLSDLIVQVCGGQLGPIDDQINALPERKPVTMRLTRAEKVIGIPLTMAIVSDLFKRLGLEFTVTGQDSKTVFTVQPPSYRFDLEIEEDLIEEVARLYGFENIPDVPPSAELKMSAPLESKRIVHAVRHRLAGEGYQEVVNFGFIDRQTEAQMGQPNPIEVLNPIASHYGVMRSNLWGGLLHNLRSNLNRGASRARLFEIGRVFKRDPKQTDQPGALAGFIQNKQLGGLAYGFANPEQWASTNQLVDFFDVKGDLQRALNPLQIQTKASATPHPALHPGRSAEIYLANAAIGWIGELHPALQQTYELASAPVLFEIHWDAVTEIGLPRPHEISKFPVVHRDIAVVVKQSVPAQSLIDAMLTKKQPYLQKIELFDEFRPQKESASMAADEKSLAFRLTLVNDQETLQDTQVEAVVSALLGALQKDCAARLR</sequence>
<dbReference type="PANTHER" id="PTHR10947:SF0">
    <property type="entry name" value="PHENYLALANINE--TRNA LIGASE BETA SUBUNIT"/>
    <property type="match status" value="1"/>
</dbReference>
<evidence type="ECO:0000256" key="16">
    <source>
        <dbReference type="PROSITE-ProRule" id="PRU00209"/>
    </source>
</evidence>
<evidence type="ECO:0000256" key="4">
    <source>
        <dbReference type="ARBA" id="ARBA00022490"/>
    </source>
</evidence>
<dbReference type="NCBIfam" id="NF045760">
    <property type="entry name" value="YtpR"/>
    <property type="match status" value="1"/>
</dbReference>
<dbReference type="GO" id="GO:0005524">
    <property type="term" value="F:ATP binding"/>
    <property type="evidence" value="ECO:0007669"/>
    <property type="project" value="UniProtKB-UniRule"/>
</dbReference>
<dbReference type="AlphaFoldDB" id="A0AAU8A021"/>
<dbReference type="Pfam" id="PF17759">
    <property type="entry name" value="tRNA_synthFbeta"/>
    <property type="match status" value="1"/>
</dbReference>
<dbReference type="SUPFAM" id="SSF50249">
    <property type="entry name" value="Nucleic acid-binding proteins"/>
    <property type="match status" value="1"/>
</dbReference>
<dbReference type="InterPro" id="IPR020825">
    <property type="entry name" value="Phe-tRNA_synthase-like_B3/B4"/>
</dbReference>
<dbReference type="SUPFAM" id="SSF56037">
    <property type="entry name" value="PheT/TilS domain"/>
    <property type="match status" value="1"/>
</dbReference>
<dbReference type="HAMAP" id="MF_00283">
    <property type="entry name" value="Phe_tRNA_synth_beta1"/>
    <property type="match status" value="1"/>
</dbReference>
<evidence type="ECO:0000256" key="2">
    <source>
        <dbReference type="ARBA" id="ARBA00008653"/>
    </source>
</evidence>
<dbReference type="NCBIfam" id="TIGR00472">
    <property type="entry name" value="pheT_bact"/>
    <property type="match status" value="1"/>
</dbReference>
<comment type="subcellular location">
    <subcellularLocation>
        <location evidence="1 15">Cytoplasm</location>
    </subcellularLocation>
</comment>
<dbReference type="SMART" id="SM00896">
    <property type="entry name" value="FDX-ACB"/>
    <property type="match status" value="1"/>
</dbReference>
<feature type="binding site" evidence="15">
    <location>
        <position position="476"/>
    </location>
    <ligand>
        <name>Mg(2+)</name>
        <dbReference type="ChEBI" id="CHEBI:18420"/>
        <note>shared with alpha subunit</note>
    </ligand>
</feature>
<dbReference type="GO" id="GO:0004826">
    <property type="term" value="F:phenylalanine-tRNA ligase activity"/>
    <property type="evidence" value="ECO:0007669"/>
    <property type="project" value="UniProtKB-UniRule"/>
</dbReference>
<comment type="catalytic activity">
    <reaction evidence="14 15">
        <text>tRNA(Phe) + L-phenylalanine + ATP = L-phenylalanyl-tRNA(Phe) + AMP + diphosphate + H(+)</text>
        <dbReference type="Rhea" id="RHEA:19413"/>
        <dbReference type="Rhea" id="RHEA-COMP:9668"/>
        <dbReference type="Rhea" id="RHEA-COMP:9699"/>
        <dbReference type="ChEBI" id="CHEBI:15378"/>
        <dbReference type="ChEBI" id="CHEBI:30616"/>
        <dbReference type="ChEBI" id="CHEBI:33019"/>
        <dbReference type="ChEBI" id="CHEBI:58095"/>
        <dbReference type="ChEBI" id="CHEBI:78442"/>
        <dbReference type="ChEBI" id="CHEBI:78531"/>
        <dbReference type="ChEBI" id="CHEBI:456215"/>
        <dbReference type="EC" id="6.1.1.20"/>
    </reaction>
</comment>
<keyword evidence="11 16" id="KW-0694">RNA-binding</keyword>
<feature type="domain" description="B5" evidence="19">
    <location>
        <begin position="413"/>
        <end position="492"/>
    </location>
</feature>
<dbReference type="FunFam" id="2.40.50.140:FF:000045">
    <property type="entry name" value="Phenylalanine--tRNA ligase beta subunit"/>
    <property type="match status" value="1"/>
</dbReference>
<dbReference type="Pfam" id="PF03484">
    <property type="entry name" value="B5"/>
    <property type="match status" value="1"/>
</dbReference>
<dbReference type="InterPro" id="IPR005147">
    <property type="entry name" value="tRNA_synthase_B5-dom"/>
</dbReference>
<keyword evidence="10 15" id="KW-0460">Magnesium</keyword>
<proteinExistence type="inferred from homology"/>
<name>A0AAU8A021_9BURK</name>
<dbReference type="EMBL" id="CP099959">
    <property type="protein sequence ID" value="XCC56952.1"/>
    <property type="molecule type" value="Genomic_DNA"/>
</dbReference>
<evidence type="ECO:0000256" key="7">
    <source>
        <dbReference type="ARBA" id="ARBA00022723"/>
    </source>
</evidence>
<keyword evidence="7 15" id="KW-0479">Metal-binding</keyword>
<dbReference type="Pfam" id="PF01588">
    <property type="entry name" value="tRNA_bind"/>
    <property type="match status" value="1"/>
</dbReference>
<keyword evidence="13 15" id="KW-0030">Aminoacyl-tRNA synthetase</keyword>
<dbReference type="InterPro" id="IPR012340">
    <property type="entry name" value="NA-bd_OB-fold"/>
</dbReference>
<feature type="binding site" evidence="15">
    <location>
        <position position="479"/>
    </location>
    <ligand>
        <name>Mg(2+)</name>
        <dbReference type="ChEBI" id="CHEBI:18420"/>
        <note>shared with alpha subunit</note>
    </ligand>
</feature>
<feature type="domain" description="FDX-ACB" evidence="18">
    <location>
        <begin position="720"/>
        <end position="817"/>
    </location>
</feature>
<comment type="subunit">
    <text evidence="3 15">Tetramer of two alpha and two beta subunits.</text>
</comment>
<dbReference type="GO" id="GO:0000049">
    <property type="term" value="F:tRNA binding"/>
    <property type="evidence" value="ECO:0007669"/>
    <property type="project" value="UniProtKB-UniRule"/>
</dbReference>
<dbReference type="InterPro" id="IPR004532">
    <property type="entry name" value="Phe-tRNA-ligase_IIc_bsu_bact"/>
</dbReference>
<keyword evidence="6 15" id="KW-0436">Ligase</keyword>
<evidence type="ECO:0000259" key="17">
    <source>
        <dbReference type="PROSITE" id="PS50886"/>
    </source>
</evidence>
<dbReference type="Pfam" id="PF03147">
    <property type="entry name" value="FDX-ACB"/>
    <property type="match status" value="1"/>
</dbReference>
<dbReference type="RefSeq" id="WP_353437953.1">
    <property type="nucleotide sequence ID" value="NZ_CP099959.1"/>
</dbReference>
<evidence type="ECO:0000256" key="1">
    <source>
        <dbReference type="ARBA" id="ARBA00004496"/>
    </source>
</evidence>
<dbReference type="InterPro" id="IPR036690">
    <property type="entry name" value="Fdx_antiC-bd_sf"/>
</dbReference>
<dbReference type="SUPFAM" id="SSF55681">
    <property type="entry name" value="Class II aaRS and biotin synthetases"/>
    <property type="match status" value="1"/>
</dbReference>
<dbReference type="GO" id="GO:0000287">
    <property type="term" value="F:magnesium ion binding"/>
    <property type="evidence" value="ECO:0007669"/>
    <property type="project" value="UniProtKB-UniRule"/>
</dbReference>
<dbReference type="EC" id="6.1.1.20" evidence="15"/>
<evidence type="ECO:0000256" key="13">
    <source>
        <dbReference type="ARBA" id="ARBA00023146"/>
    </source>
</evidence>
<dbReference type="InterPro" id="IPR009061">
    <property type="entry name" value="DNA-bd_dom_put_sf"/>
</dbReference>
<dbReference type="GO" id="GO:0009328">
    <property type="term" value="C:phenylalanine-tRNA ligase complex"/>
    <property type="evidence" value="ECO:0007669"/>
    <property type="project" value="TreeGrafter"/>
</dbReference>
<dbReference type="InterPro" id="IPR005146">
    <property type="entry name" value="B3/B4_tRNA-bd"/>
</dbReference>
<dbReference type="SMART" id="SM00873">
    <property type="entry name" value="B3_4"/>
    <property type="match status" value="1"/>
</dbReference>
<dbReference type="Gene3D" id="3.30.56.10">
    <property type="match status" value="2"/>
</dbReference>
<dbReference type="FunFam" id="3.30.56.10:FF:000002">
    <property type="entry name" value="Phenylalanine--tRNA ligase beta subunit"/>
    <property type="match status" value="1"/>
</dbReference>
<feature type="binding site" evidence="15">
    <location>
        <position position="480"/>
    </location>
    <ligand>
        <name>Mg(2+)</name>
        <dbReference type="ChEBI" id="CHEBI:18420"/>
        <note>shared with alpha subunit</note>
    </ligand>
</feature>
<dbReference type="SUPFAM" id="SSF54991">
    <property type="entry name" value="Anticodon-binding domain of PheRS"/>
    <property type="match status" value="1"/>
</dbReference>
<keyword evidence="5 16" id="KW-0820">tRNA-binding</keyword>
<dbReference type="PROSITE" id="PS50886">
    <property type="entry name" value="TRBD"/>
    <property type="match status" value="1"/>
</dbReference>
<evidence type="ECO:0000256" key="5">
    <source>
        <dbReference type="ARBA" id="ARBA00022555"/>
    </source>
</evidence>
<evidence type="ECO:0000256" key="9">
    <source>
        <dbReference type="ARBA" id="ARBA00022840"/>
    </source>
</evidence>
<dbReference type="InterPro" id="IPR041616">
    <property type="entry name" value="PheRS_beta_core"/>
</dbReference>
<keyword evidence="4 15" id="KW-0963">Cytoplasm</keyword>
<keyword evidence="12 15" id="KW-0648">Protein biosynthesis</keyword>
<dbReference type="InterPro" id="IPR033714">
    <property type="entry name" value="tRNA_bind_bactPheRS"/>
</dbReference>
<evidence type="ECO:0000259" key="19">
    <source>
        <dbReference type="PROSITE" id="PS51483"/>
    </source>
</evidence>
<evidence type="ECO:0000256" key="3">
    <source>
        <dbReference type="ARBA" id="ARBA00011209"/>
    </source>
</evidence>
<dbReference type="InterPro" id="IPR005121">
    <property type="entry name" value="Fdx_antiC-bd"/>
</dbReference>
<dbReference type="Gene3D" id="3.30.930.10">
    <property type="entry name" value="Bira Bifunctional Protein, Domain 2"/>
    <property type="match status" value="1"/>
</dbReference>
<dbReference type="CDD" id="cd02796">
    <property type="entry name" value="tRNA_bind_bactPheRS"/>
    <property type="match status" value="1"/>
</dbReference>
<reference evidence="20" key="1">
    <citation type="submission" date="2022-06" db="EMBL/GenBank/DDBJ databases">
        <title>New Polynucleobacter species.</title>
        <authorList>
            <person name="Hahn M.W."/>
        </authorList>
    </citation>
    <scope>NUCLEOTIDE SEQUENCE</scope>
    <source>
        <strain evidence="20">UK-FUSCHL-C3</strain>
    </source>
</reference>
<comment type="cofactor">
    <cofactor evidence="15">
        <name>Mg(2+)</name>
        <dbReference type="ChEBI" id="CHEBI:18420"/>
    </cofactor>
    <text evidence="15">Binds 2 magnesium ions per tetramer.</text>
</comment>
<dbReference type="Gene3D" id="3.50.40.10">
    <property type="entry name" value="Phenylalanyl-trna Synthetase, Chain B, domain 3"/>
    <property type="match status" value="1"/>
</dbReference>
<dbReference type="InterPro" id="IPR045060">
    <property type="entry name" value="Phe-tRNA-ligase_IIc_bsu"/>
</dbReference>
<dbReference type="PROSITE" id="PS51447">
    <property type="entry name" value="FDX_ACB"/>
    <property type="match status" value="1"/>
</dbReference>
<evidence type="ECO:0000256" key="6">
    <source>
        <dbReference type="ARBA" id="ARBA00022598"/>
    </source>
</evidence>
<dbReference type="SMART" id="SM00874">
    <property type="entry name" value="B5"/>
    <property type="match status" value="1"/>
</dbReference>
<evidence type="ECO:0000259" key="18">
    <source>
        <dbReference type="PROSITE" id="PS51447"/>
    </source>
</evidence>
<dbReference type="InterPro" id="IPR002547">
    <property type="entry name" value="tRNA-bd_dom"/>
</dbReference>
<dbReference type="PANTHER" id="PTHR10947">
    <property type="entry name" value="PHENYLALANYL-TRNA SYNTHETASE BETA CHAIN AND LEUCINE-RICH REPEAT-CONTAINING PROTEIN 47"/>
    <property type="match status" value="1"/>
</dbReference>
<accession>A0AAU8A021</accession>
<evidence type="ECO:0000256" key="8">
    <source>
        <dbReference type="ARBA" id="ARBA00022741"/>
    </source>
</evidence>
<evidence type="ECO:0000256" key="15">
    <source>
        <dbReference type="HAMAP-Rule" id="MF_00283"/>
    </source>
</evidence>
<protein>
    <recommendedName>
        <fullName evidence="15">Phenylalanine--tRNA ligase beta subunit</fullName>
        <ecNumber evidence="15">6.1.1.20</ecNumber>
    </recommendedName>
    <alternativeName>
        <fullName evidence="15">Phenylalanyl-tRNA synthetase beta subunit</fullName>
        <shortName evidence="15">PheRS</shortName>
    </alternativeName>
</protein>
<evidence type="ECO:0000256" key="12">
    <source>
        <dbReference type="ARBA" id="ARBA00022917"/>
    </source>
</evidence>
<feature type="binding site" evidence="15">
    <location>
        <position position="470"/>
    </location>
    <ligand>
        <name>Mg(2+)</name>
        <dbReference type="ChEBI" id="CHEBI:18420"/>
        <note>shared with alpha subunit</note>
    </ligand>
</feature>
<feature type="domain" description="TRNA-binding" evidence="17">
    <location>
        <begin position="39"/>
        <end position="155"/>
    </location>
</feature>
<dbReference type="PROSITE" id="PS51483">
    <property type="entry name" value="B5"/>
    <property type="match status" value="1"/>
</dbReference>
<dbReference type="InterPro" id="IPR045864">
    <property type="entry name" value="aa-tRNA-synth_II/BPL/LPL"/>
</dbReference>
<comment type="similarity">
    <text evidence="2 15">Belongs to the phenylalanyl-tRNA synthetase beta subunit family. Type 1 subfamily.</text>
</comment>
<dbReference type="SUPFAM" id="SSF46955">
    <property type="entry name" value="Putative DNA-binding domain"/>
    <property type="match status" value="1"/>
</dbReference>